<feature type="compositionally biased region" description="Acidic residues" evidence="1">
    <location>
        <begin position="416"/>
        <end position="446"/>
    </location>
</feature>
<dbReference type="EMBL" id="JARJCW010000001">
    <property type="protein sequence ID" value="KAJ7230196.1"/>
    <property type="molecule type" value="Genomic_DNA"/>
</dbReference>
<keyword evidence="3" id="KW-1185">Reference proteome</keyword>
<dbReference type="Proteomes" id="UP001219525">
    <property type="component" value="Unassembled WGS sequence"/>
</dbReference>
<accession>A0AAD7E6C1</accession>
<feature type="compositionally biased region" description="Polar residues" evidence="1">
    <location>
        <begin position="451"/>
        <end position="465"/>
    </location>
</feature>
<feature type="compositionally biased region" description="Basic and acidic residues" evidence="1">
    <location>
        <begin position="371"/>
        <end position="384"/>
    </location>
</feature>
<proteinExistence type="predicted"/>
<sequence length="512" mass="56459">MALFSLGCTTVVSSGTACCAPCRAIRHLPQFESVQRNILRPAGKSANLKYRTYRGLLEEHCKSNKTIKSLRLNKFNDGKRIAFRSCALAMHKQWVHAVASGRVVAVDRLARTALKNGAGIATLLKRYEDAAKQVYKPKRLFARASDLAVGRRASGQDGARHARSSCRRYAPTPLYHPHPERVAEPATQISWQLLSGRGKSYIVPGSLVELIDADLYTPEGTTAANYLFSSQDLMAIGGLIFRSAHERECGRSSERCALDAFSIAEKFCFICDDEAIETEIAHAGATASQRTNKNPATNVPRPCPVSHCKAVVWSYTLEAHVRAEHPSLHSHFKDQYAPGKTEKKLLLPVWSKRFKKGRKSKKGQSAGIEHLVSDRHRTSRAIRDNEEDDSGGEDVPSDAPIEDNDSTWDIPRDDSQEGEDVPGDDEEDASDFDEDEEDKSEDEENPMLDNGSVSESPVDNDPSPQASAAAIPVPLPPAPSSATAASTSGMQTRRRQTHMPRHLWTVVPARWR</sequence>
<dbReference type="AlphaFoldDB" id="A0AAD7E6C1"/>
<name>A0AAD7E6C1_9AGAR</name>
<feature type="compositionally biased region" description="Basic residues" evidence="1">
    <location>
        <begin position="492"/>
        <end position="501"/>
    </location>
</feature>
<gene>
    <name evidence="2" type="ORF">GGX14DRAFT_582390</name>
</gene>
<protein>
    <submittedName>
        <fullName evidence="2">Uncharacterized protein</fullName>
    </submittedName>
</protein>
<organism evidence="2 3">
    <name type="scientific">Mycena pura</name>
    <dbReference type="NCBI Taxonomy" id="153505"/>
    <lineage>
        <taxon>Eukaryota</taxon>
        <taxon>Fungi</taxon>
        <taxon>Dikarya</taxon>
        <taxon>Basidiomycota</taxon>
        <taxon>Agaricomycotina</taxon>
        <taxon>Agaricomycetes</taxon>
        <taxon>Agaricomycetidae</taxon>
        <taxon>Agaricales</taxon>
        <taxon>Marasmiineae</taxon>
        <taxon>Mycenaceae</taxon>
        <taxon>Mycena</taxon>
    </lineage>
</organism>
<evidence type="ECO:0000313" key="3">
    <source>
        <dbReference type="Proteomes" id="UP001219525"/>
    </source>
</evidence>
<feature type="compositionally biased region" description="Acidic residues" evidence="1">
    <location>
        <begin position="385"/>
        <end position="406"/>
    </location>
</feature>
<evidence type="ECO:0000313" key="2">
    <source>
        <dbReference type="EMBL" id="KAJ7230196.1"/>
    </source>
</evidence>
<reference evidence="2" key="1">
    <citation type="submission" date="2023-03" db="EMBL/GenBank/DDBJ databases">
        <title>Massive genome expansion in bonnet fungi (Mycena s.s.) driven by repeated elements and novel gene families across ecological guilds.</title>
        <authorList>
            <consortium name="Lawrence Berkeley National Laboratory"/>
            <person name="Harder C.B."/>
            <person name="Miyauchi S."/>
            <person name="Viragh M."/>
            <person name="Kuo A."/>
            <person name="Thoen E."/>
            <person name="Andreopoulos B."/>
            <person name="Lu D."/>
            <person name="Skrede I."/>
            <person name="Drula E."/>
            <person name="Henrissat B."/>
            <person name="Morin E."/>
            <person name="Kohler A."/>
            <person name="Barry K."/>
            <person name="LaButti K."/>
            <person name="Morin E."/>
            <person name="Salamov A."/>
            <person name="Lipzen A."/>
            <person name="Mereny Z."/>
            <person name="Hegedus B."/>
            <person name="Baldrian P."/>
            <person name="Stursova M."/>
            <person name="Weitz H."/>
            <person name="Taylor A."/>
            <person name="Grigoriev I.V."/>
            <person name="Nagy L.G."/>
            <person name="Martin F."/>
            <person name="Kauserud H."/>
        </authorList>
    </citation>
    <scope>NUCLEOTIDE SEQUENCE</scope>
    <source>
        <strain evidence="2">9144</strain>
    </source>
</reference>
<feature type="region of interest" description="Disordered" evidence="1">
    <location>
        <begin position="356"/>
        <end position="512"/>
    </location>
</feature>
<evidence type="ECO:0000256" key="1">
    <source>
        <dbReference type="SAM" id="MobiDB-lite"/>
    </source>
</evidence>
<comment type="caution">
    <text evidence="2">The sequence shown here is derived from an EMBL/GenBank/DDBJ whole genome shotgun (WGS) entry which is preliminary data.</text>
</comment>